<dbReference type="EMBL" id="MKIP01000054">
    <property type="protein sequence ID" value="OLP58915.1"/>
    <property type="molecule type" value="Genomic_DNA"/>
</dbReference>
<dbReference type="Gene3D" id="1.10.490.10">
    <property type="entry name" value="Globins"/>
    <property type="match status" value="1"/>
</dbReference>
<dbReference type="InterPro" id="IPR012292">
    <property type="entry name" value="Globin/Proto"/>
</dbReference>
<reference evidence="7 8" key="1">
    <citation type="submission" date="2016-09" db="EMBL/GenBank/DDBJ databases">
        <title>Rhizobium sp. nov., a novel species isolated from the rice rhizosphere.</title>
        <authorList>
            <person name="Zhao J."/>
            <person name="Zhang X."/>
        </authorList>
    </citation>
    <scope>NUCLEOTIDE SEQUENCE [LARGE SCALE GENOMIC DNA]</scope>
    <source>
        <strain evidence="7 8">1.7048</strain>
    </source>
</reference>
<dbReference type="AlphaFoldDB" id="A0A1Q9AU17"/>
<feature type="region of interest" description="Disordered" evidence="6">
    <location>
        <begin position="125"/>
        <end position="153"/>
    </location>
</feature>
<sequence length="153" mass="17588">MTNAPTLFDWMGGREKLNELMSVFYRKVAADDLLQPLFQRMKEEHPEHVGMWLEEVLGGAKRYTEQRGGFKAMIRQHRGRKIAPEQRARWVALFFESVDEVGLPTDPEFRSALVAYIEWGSRRAMANSQPDAPPSKRETIKLWGWGEAPPGTD</sequence>
<dbReference type="RefSeq" id="WP_075628748.1">
    <property type="nucleotide sequence ID" value="NZ_FOAM01000017.1"/>
</dbReference>
<dbReference type="Proteomes" id="UP000186364">
    <property type="component" value="Unassembled WGS sequence"/>
</dbReference>
<dbReference type="OrthoDB" id="25954at2"/>
<keyword evidence="8" id="KW-1185">Reference proteome</keyword>
<protein>
    <submittedName>
        <fullName evidence="7">Oxidoreductase</fullName>
    </submittedName>
</protein>
<evidence type="ECO:0000256" key="5">
    <source>
        <dbReference type="PIRSR" id="PIRSR601486-1"/>
    </source>
</evidence>
<dbReference type="InterPro" id="IPR009050">
    <property type="entry name" value="Globin-like_sf"/>
</dbReference>
<feature type="binding site" description="distal binding residue" evidence="5">
    <location>
        <position position="48"/>
    </location>
    <ligand>
        <name>heme</name>
        <dbReference type="ChEBI" id="CHEBI:30413"/>
    </ligand>
    <ligandPart>
        <name>Fe</name>
        <dbReference type="ChEBI" id="CHEBI:18248"/>
    </ligandPart>
</feature>
<evidence type="ECO:0000256" key="4">
    <source>
        <dbReference type="ARBA" id="ARBA00023004"/>
    </source>
</evidence>
<dbReference type="SUPFAM" id="SSF46458">
    <property type="entry name" value="Globin-like"/>
    <property type="match status" value="1"/>
</dbReference>
<evidence type="ECO:0000313" key="7">
    <source>
        <dbReference type="EMBL" id="OLP58915.1"/>
    </source>
</evidence>
<dbReference type="GO" id="GO:0019825">
    <property type="term" value="F:oxygen binding"/>
    <property type="evidence" value="ECO:0007669"/>
    <property type="project" value="InterPro"/>
</dbReference>
<comment type="caution">
    <text evidence="7">The sequence shown here is derived from an EMBL/GenBank/DDBJ whole genome shotgun (WGS) entry which is preliminary data.</text>
</comment>
<evidence type="ECO:0000256" key="1">
    <source>
        <dbReference type="ARBA" id="ARBA00022448"/>
    </source>
</evidence>
<evidence type="ECO:0000313" key="8">
    <source>
        <dbReference type="Proteomes" id="UP000186364"/>
    </source>
</evidence>
<keyword evidence="2 5" id="KW-0349">Heme</keyword>
<dbReference type="GO" id="GO:0046872">
    <property type="term" value="F:metal ion binding"/>
    <property type="evidence" value="ECO:0007669"/>
    <property type="project" value="UniProtKB-KW"/>
</dbReference>
<dbReference type="Pfam" id="PF01152">
    <property type="entry name" value="Bac_globin"/>
    <property type="match status" value="1"/>
</dbReference>
<organism evidence="7 8">
    <name type="scientific">Xaviernesmea oryzae</name>
    <dbReference type="NCBI Taxonomy" id="464029"/>
    <lineage>
        <taxon>Bacteria</taxon>
        <taxon>Pseudomonadati</taxon>
        <taxon>Pseudomonadota</taxon>
        <taxon>Alphaproteobacteria</taxon>
        <taxon>Hyphomicrobiales</taxon>
        <taxon>Rhizobiaceae</taxon>
        <taxon>Rhizobium/Agrobacterium group</taxon>
        <taxon>Xaviernesmea</taxon>
    </lineage>
</organism>
<proteinExistence type="predicted"/>
<gene>
    <name evidence="7" type="ORF">BJF93_23090</name>
</gene>
<evidence type="ECO:0000256" key="2">
    <source>
        <dbReference type="ARBA" id="ARBA00022617"/>
    </source>
</evidence>
<keyword evidence="1" id="KW-0813">Transport</keyword>
<evidence type="ECO:0000256" key="3">
    <source>
        <dbReference type="ARBA" id="ARBA00022723"/>
    </source>
</evidence>
<name>A0A1Q9AU17_9HYPH</name>
<dbReference type="CDD" id="cd14775">
    <property type="entry name" value="TrHb2_O-like"/>
    <property type="match status" value="1"/>
</dbReference>
<keyword evidence="3 5" id="KW-0479">Metal-binding</keyword>
<evidence type="ECO:0000256" key="6">
    <source>
        <dbReference type="SAM" id="MobiDB-lite"/>
    </source>
</evidence>
<keyword evidence="4 5" id="KW-0408">Iron</keyword>
<dbReference type="GO" id="GO:0020037">
    <property type="term" value="F:heme binding"/>
    <property type="evidence" value="ECO:0007669"/>
    <property type="project" value="InterPro"/>
</dbReference>
<dbReference type="InterPro" id="IPR001486">
    <property type="entry name" value="Hemoglobin_trunc"/>
</dbReference>
<accession>A0A1Q9AU17</accession>